<feature type="region of interest" description="Disordered" evidence="1">
    <location>
        <begin position="343"/>
        <end position="363"/>
    </location>
</feature>
<evidence type="ECO:0000256" key="1">
    <source>
        <dbReference type="SAM" id="MobiDB-lite"/>
    </source>
</evidence>
<dbReference type="InterPro" id="IPR051218">
    <property type="entry name" value="Sec_MonoDiacylglyc_Lipase"/>
</dbReference>
<sequence length="411" mass="46082">MYHYDPEGGVQEKKGFSLEKGQELYGLTHIDSLVAKDTDTRVVISWNNAGTILVCFRGTSSKANVVADLKFWRTPHPPGRGLTMLSMIPMVHKGFLDSWTAKGFNHKLLEKIRSIMGSPEFDYPKLRILVSGHSLGGAIAVLAAHDIRRYCAVKPHQLSCYTFGCPRVGNHMFADEHNRVVPDTWHVINNLDPVPRMPKFWVLFKRSGRRVVINAHGDMIVQPIFLEFKLVSAFMGKTKVVHHWLSSYRRSLSSVVLAQFHTYKALPGGSEAMKELLQKGNITQVLGVNTGSANKLLTLASKIWMQRSHNMDLDNVGPDGKPIRVSQRSISGWLPSSLLRIGRRGSSSSSIDLSTELRRPGTSRKLTLREEGVSRSGLTNFAEELEEWEVQEMDAEMEDGEPNQPDREEAP</sequence>
<dbReference type="EMBL" id="CAJHUC010002248">
    <property type="protein sequence ID" value="CAD7703470.1"/>
    <property type="molecule type" value="Genomic_DNA"/>
</dbReference>
<dbReference type="Pfam" id="PF01764">
    <property type="entry name" value="Lipase_3"/>
    <property type="match status" value="1"/>
</dbReference>
<feature type="compositionally biased region" description="Acidic residues" evidence="1">
    <location>
        <begin position="390"/>
        <end position="401"/>
    </location>
</feature>
<gene>
    <name evidence="3" type="ORF">OSTQU699_LOCUS8827</name>
</gene>
<dbReference type="CDD" id="cd00519">
    <property type="entry name" value="Lipase_3"/>
    <property type="match status" value="1"/>
</dbReference>
<name>A0A8S1JBH3_9CHLO</name>
<dbReference type="PANTHER" id="PTHR45856:SF24">
    <property type="entry name" value="FUNGAL LIPASE-LIKE DOMAIN-CONTAINING PROTEIN"/>
    <property type="match status" value="1"/>
</dbReference>
<dbReference type="OrthoDB" id="514788at2759"/>
<dbReference type="Gene3D" id="3.40.50.1820">
    <property type="entry name" value="alpha/beta hydrolase"/>
    <property type="match status" value="1"/>
</dbReference>
<dbReference type="SUPFAM" id="SSF53474">
    <property type="entry name" value="alpha/beta-Hydrolases"/>
    <property type="match status" value="1"/>
</dbReference>
<dbReference type="InterPro" id="IPR029058">
    <property type="entry name" value="AB_hydrolase_fold"/>
</dbReference>
<comment type="caution">
    <text evidence="3">The sequence shown here is derived from an EMBL/GenBank/DDBJ whole genome shotgun (WGS) entry which is preliminary data.</text>
</comment>
<dbReference type="GO" id="GO:0006629">
    <property type="term" value="P:lipid metabolic process"/>
    <property type="evidence" value="ECO:0007669"/>
    <property type="project" value="InterPro"/>
</dbReference>
<organism evidence="3 4">
    <name type="scientific">Ostreobium quekettii</name>
    <dbReference type="NCBI Taxonomy" id="121088"/>
    <lineage>
        <taxon>Eukaryota</taxon>
        <taxon>Viridiplantae</taxon>
        <taxon>Chlorophyta</taxon>
        <taxon>core chlorophytes</taxon>
        <taxon>Ulvophyceae</taxon>
        <taxon>TCBD clade</taxon>
        <taxon>Bryopsidales</taxon>
        <taxon>Ostreobineae</taxon>
        <taxon>Ostreobiaceae</taxon>
        <taxon>Ostreobium</taxon>
    </lineage>
</organism>
<dbReference type="Proteomes" id="UP000708148">
    <property type="component" value="Unassembled WGS sequence"/>
</dbReference>
<evidence type="ECO:0000313" key="4">
    <source>
        <dbReference type="Proteomes" id="UP000708148"/>
    </source>
</evidence>
<dbReference type="InterPro" id="IPR002921">
    <property type="entry name" value="Fungal_lipase-type"/>
</dbReference>
<feature type="region of interest" description="Disordered" evidence="1">
    <location>
        <begin position="390"/>
        <end position="411"/>
    </location>
</feature>
<keyword evidence="4" id="KW-1185">Reference proteome</keyword>
<protein>
    <recommendedName>
        <fullName evidence="2">Fungal lipase-type domain-containing protein</fullName>
    </recommendedName>
</protein>
<evidence type="ECO:0000313" key="3">
    <source>
        <dbReference type="EMBL" id="CAD7703470.1"/>
    </source>
</evidence>
<proteinExistence type="predicted"/>
<dbReference type="AlphaFoldDB" id="A0A8S1JBH3"/>
<accession>A0A8S1JBH3</accession>
<feature type="domain" description="Fungal lipase-type" evidence="2">
    <location>
        <begin position="54"/>
        <end position="199"/>
    </location>
</feature>
<evidence type="ECO:0000259" key="2">
    <source>
        <dbReference type="Pfam" id="PF01764"/>
    </source>
</evidence>
<feature type="compositionally biased region" description="Low complexity" evidence="1">
    <location>
        <begin position="343"/>
        <end position="354"/>
    </location>
</feature>
<reference evidence="3" key="1">
    <citation type="submission" date="2020-12" db="EMBL/GenBank/DDBJ databases">
        <authorList>
            <person name="Iha C."/>
        </authorList>
    </citation>
    <scope>NUCLEOTIDE SEQUENCE</scope>
</reference>
<dbReference type="PANTHER" id="PTHR45856">
    <property type="entry name" value="ALPHA/BETA-HYDROLASES SUPERFAMILY PROTEIN"/>
    <property type="match status" value="1"/>
</dbReference>